<accession>A0ABW3WRF5</accession>
<dbReference type="EMBL" id="JBHTMV010000004">
    <property type="protein sequence ID" value="MFD1294112.1"/>
    <property type="molecule type" value="Genomic_DNA"/>
</dbReference>
<comment type="caution">
    <text evidence="11">The sequence shown here is derived from an EMBL/GenBank/DDBJ whole genome shotgun (WGS) entry which is preliminary data.</text>
</comment>
<keyword evidence="9" id="KW-0460">Magnesium</keyword>
<dbReference type="InterPro" id="IPR027417">
    <property type="entry name" value="P-loop_NTPase"/>
</dbReference>
<keyword evidence="7" id="KW-0547">Nucleotide-binding</keyword>
<proteinExistence type="inferred from homology"/>
<evidence type="ECO:0000256" key="8">
    <source>
        <dbReference type="ARBA" id="ARBA00022840"/>
    </source>
</evidence>
<evidence type="ECO:0000256" key="9">
    <source>
        <dbReference type="ARBA" id="ARBA00022842"/>
    </source>
</evidence>
<dbReference type="PANTHER" id="PTHR33540:SF2">
    <property type="entry name" value="TRNA THREONYLCARBAMOYLADENOSINE BIOSYNTHESIS PROTEIN TSAE"/>
    <property type="match status" value="1"/>
</dbReference>
<name>A0ABW3WRF5_9FLAO</name>
<gene>
    <name evidence="11" type="primary">tsaE</name>
    <name evidence="11" type="ORF">ACFQ5N_09725</name>
</gene>
<dbReference type="RefSeq" id="WP_386809304.1">
    <property type="nucleotide sequence ID" value="NZ_JBHTMV010000004.1"/>
</dbReference>
<dbReference type="SUPFAM" id="SSF52540">
    <property type="entry name" value="P-loop containing nucleoside triphosphate hydrolases"/>
    <property type="match status" value="1"/>
</dbReference>
<comment type="similarity">
    <text evidence="2">Belongs to the TsaE family.</text>
</comment>
<protein>
    <recommendedName>
        <fullName evidence="3">tRNA threonylcarbamoyladenosine biosynthesis protein TsaE</fullName>
    </recommendedName>
    <alternativeName>
        <fullName evidence="10">t(6)A37 threonylcarbamoyladenosine biosynthesis protein TsaE</fullName>
    </alternativeName>
</protein>
<evidence type="ECO:0000256" key="5">
    <source>
        <dbReference type="ARBA" id="ARBA00022694"/>
    </source>
</evidence>
<sequence length="138" mass="16070">MEKNYSLPEISEIAKEIIKHAKHKVLLFYGNMGVGKTTLIKEIVKELGVLDQVSSPTFSLVNEYHTQKNEKVFHFDFYRIEEEEEALDMGVEEYFYSNNWCLVEWPNKVENLLPLKSVTVSITANENQLRTVQLTNNE</sequence>
<keyword evidence="5" id="KW-0819">tRNA processing</keyword>
<evidence type="ECO:0000256" key="3">
    <source>
        <dbReference type="ARBA" id="ARBA00019010"/>
    </source>
</evidence>
<reference evidence="12" key="1">
    <citation type="journal article" date="2019" name="Int. J. Syst. Evol. Microbiol.">
        <title>The Global Catalogue of Microorganisms (GCM) 10K type strain sequencing project: providing services to taxonomists for standard genome sequencing and annotation.</title>
        <authorList>
            <consortium name="The Broad Institute Genomics Platform"/>
            <consortium name="The Broad Institute Genome Sequencing Center for Infectious Disease"/>
            <person name="Wu L."/>
            <person name="Ma J."/>
        </authorList>
    </citation>
    <scope>NUCLEOTIDE SEQUENCE [LARGE SCALE GENOMIC DNA]</scope>
    <source>
        <strain evidence="12">CCUG 62221</strain>
    </source>
</reference>
<organism evidence="11 12">
    <name type="scientific">Lutibacter holmesii</name>
    <dbReference type="NCBI Taxonomy" id="1137985"/>
    <lineage>
        <taxon>Bacteria</taxon>
        <taxon>Pseudomonadati</taxon>
        <taxon>Bacteroidota</taxon>
        <taxon>Flavobacteriia</taxon>
        <taxon>Flavobacteriales</taxon>
        <taxon>Flavobacteriaceae</taxon>
        <taxon>Lutibacter</taxon>
    </lineage>
</organism>
<dbReference type="InterPro" id="IPR003442">
    <property type="entry name" value="T6A_TsaE"/>
</dbReference>
<evidence type="ECO:0000256" key="6">
    <source>
        <dbReference type="ARBA" id="ARBA00022723"/>
    </source>
</evidence>
<comment type="subcellular location">
    <subcellularLocation>
        <location evidence="1">Cytoplasm</location>
    </subcellularLocation>
</comment>
<keyword evidence="8" id="KW-0067">ATP-binding</keyword>
<keyword evidence="6" id="KW-0479">Metal-binding</keyword>
<dbReference type="PANTHER" id="PTHR33540">
    <property type="entry name" value="TRNA THREONYLCARBAMOYLADENOSINE BIOSYNTHESIS PROTEIN TSAE"/>
    <property type="match status" value="1"/>
</dbReference>
<evidence type="ECO:0000313" key="11">
    <source>
        <dbReference type="EMBL" id="MFD1294112.1"/>
    </source>
</evidence>
<keyword evidence="4" id="KW-0963">Cytoplasm</keyword>
<dbReference type="Pfam" id="PF02367">
    <property type="entry name" value="TsaE"/>
    <property type="match status" value="1"/>
</dbReference>
<dbReference type="Proteomes" id="UP001597241">
    <property type="component" value="Unassembled WGS sequence"/>
</dbReference>
<evidence type="ECO:0000313" key="12">
    <source>
        <dbReference type="Proteomes" id="UP001597241"/>
    </source>
</evidence>
<evidence type="ECO:0000256" key="4">
    <source>
        <dbReference type="ARBA" id="ARBA00022490"/>
    </source>
</evidence>
<dbReference type="NCBIfam" id="TIGR00150">
    <property type="entry name" value="T6A_YjeE"/>
    <property type="match status" value="1"/>
</dbReference>
<evidence type="ECO:0000256" key="2">
    <source>
        <dbReference type="ARBA" id="ARBA00007599"/>
    </source>
</evidence>
<evidence type="ECO:0000256" key="10">
    <source>
        <dbReference type="ARBA" id="ARBA00032441"/>
    </source>
</evidence>
<evidence type="ECO:0000256" key="7">
    <source>
        <dbReference type="ARBA" id="ARBA00022741"/>
    </source>
</evidence>
<evidence type="ECO:0000256" key="1">
    <source>
        <dbReference type="ARBA" id="ARBA00004496"/>
    </source>
</evidence>
<dbReference type="Gene3D" id="3.40.50.300">
    <property type="entry name" value="P-loop containing nucleotide triphosphate hydrolases"/>
    <property type="match status" value="1"/>
</dbReference>
<keyword evidence="12" id="KW-1185">Reference proteome</keyword>